<gene>
    <name evidence="1" type="ORF">K443DRAFT_655805</name>
</gene>
<reference evidence="2" key="2">
    <citation type="submission" date="2015-01" db="EMBL/GenBank/DDBJ databases">
        <title>Evolutionary Origins and Diversification of the Mycorrhizal Mutualists.</title>
        <authorList>
            <consortium name="DOE Joint Genome Institute"/>
            <consortium name="Mycorrhizal Genomics Consortium"/>
            <person name="Kohler A."/>
            <person name="Kuo A."/>
            <person name="Nagy L.G."/>
            <person name="Floudas D."/>
            <person name="Copeland A."/>
            <person name="Barry K.W."/>
            <person name="Cichocki N."/>
            <person name="Veneault-Fourrey C."/>
            <person name="LaButti K."/>
            <person name="Lindquist E.A."/>
            <person name="Lipzen A."/>
            <person name="Lundell T."/>
            <person name="Morin E."/>
            <person name="Murat C."/>
            <person name="Riley R."/>
            <person name="Ohm R."/>
            <person name="Sun H."/>
            <person name="Tunlid A."/>
            <person name="Henrissat B."/>
            <person name="Grigoriev I.V."/>
            <person name="Hibbett D.S."/>
            <person name="Martin F."/>
        </authorList>
    </citation>
    <scope>NUCLEOTIDE SEQUENCE [LARGE SCALE GENOMIC DNA]</scope>
    <source>
        <strain evidence="2">LaAM-08-1</strain>
    </source>
</reference>
<dbReference type="PANTHER" id="PTHR33266">
    <property type="entry name" value="CHROMOSOME 15, WHOLE GENOME SHOTGUN SEQUENCE"/>
    <property type="match status" value="1"/>
</dbReference>
<proteinExistence type="predicted"/>
<dbReference type="EMBL" id="KN838540">
    <property type="protein sequence ID" value="KIK09018.1"/>
    <property type="molecule type" value="Genomic_DNA"/>
</dbReference>
<name>A0A0C9YM24_9AGAR</name>
<dbReference type="OrthoDB" id="107110at2759"/>
<dbReference type="STRING" id="1095629.A0A0C9YM24"/>
<protein>
    <submittedName>
        <fullName evidence="1">Uncharacterized protein</fullName>
    </submittedName>
</protein>
<keyword evidence="2" id="KW-1185">Reference proteome</keyword>
<accession>A0A0C9YM24</accession>
<dbReference type="HOGENOM" id="CLU_009568_3_0_1"/>
<evidence type="ECO:0000313" key="2">
    <source>
        <dbReference type="Proteomes" id="UP000054477"/>
    </source>
</evidence>
<evidence type="ECO:0000313" key="1">
    <source>
        <dbReference type="EMBL" id="KIK09018.1"/>
    </source>
</evidence>
<dbReference type="AlphaFoldDB" id="A0A0C9YM24"/>
<dbReference type="PANTHER" id="PTHR33266:SF1">
    <property type="entry name" value="F-BOX DOMAIN-CONTAINING PROTEIN"/>
    <property type="match status" value="1"/>
</dbReference>
<sequence length="909" mass="101850">MSWRDFSPEDHKALDTSVKFLSLLPFDQNAPDILNAALTFSLNHYAEIWPLESTVLTKNACKTLLSSQKGLKEDLRTAHKTGSYKNIRSRRVQHNTSVIEKRYNISFSSAGCLTYFKLLHSSDSHHDILGMTRVRVRNSIESIRLHDAYFKPFRGQAAQDFVMFLLKADEEVQRNEKILYAKMVSVVQSSGTGKSRLLTEIGEEIFTLPICLRRPGGATYPPSDEEVCKYFAEFTNNDNDLSLKAHTAIACFLGAAHTIMLKWLTEKQARLPNLEDLRTSWHRLMEKEVGREERKLFFHEVVQTARKMTNTAINDLSPRRNKNFGVEPENFNIDMFAQKCHTEYAADAITDLVSFVTGLTPEKPLTLMKHDKLTSMWTVLMDAKSSISYFHPPPQNIPSLRLREGLKHFMKPFIGVGFDQNAIHPGGVHAATTIGNLQSVEHLSTYGRPLWNAQFCPDQEDKLIDFAICKLANGPFDCTNKHHVLAVLSQRVCLDLVMSSTEAMELADHSVENHMRLLVGFSEDGYKFFTKSPSEPILALAAAELLYSPSAQAETTATSYMASLGIALKTLNKSLCGAGLVDKGLLGELAGRILLLLARDMAAPRRGRIAANLLMSISVMAFLNQLLGKEGWCQPYENEYTGAFSKTFINFTHWILTADALPTPPSRQLLENLWARGAALQCCFNQEAIDFLIVTYSGPIGATDIFDPTRLSAIVVQIKNKVQADTNAELGTQPIGVPRNAPQPLPYIAMLLELGNNSCHRSTNSQIKTTVPKYLGPFSTLENEYISAVQSLRQYETIVDALETEKQRRDPAKVTLMKTVQDKWLAMNEYNRFTISIRGASSDVYGILKEAKLKEQFATLLSLTMPRPTAQDIATQHMMPLERLGKTSAHTAWMKDYGGSPDEEMDWTG</sequence>
<reference evidence="1 2" key="1">
    <citation type="submission" date="2014-04" db="EMBL/GenBank/DDBJ databases">
        <authorList>
            <consortium name="DOE Joint Genome Institute"/>
            <person name="Kuo A."/>
            <person name="Kohler A."/>
            <person name="Nagy L.G."/>
            <person name="Floudas D."/>
            <person name="Copeland A."/>
            <person name="Barry K.W."/>
            <person name="Cichocki N."/>
            <person name="Veneault-Fourrey C."/>
            <person name="LaButti K."/>
            <person name="Lindquist E.A."/>
            <person name="Lipzen A."/>
            <person name="Lundell T."/>
            <person name="Morin E."/>
            <person name="Murat C."/>
            <person name="Sun H."/>
            <person name="Tunlid A."/>
            <person name="Henrissat B."/>
            <person name="Grigoriev I.V."/>
            <person name="Hibbett D.S."/>
            <person name="Martin F."/>
            <person name="Nordberg H.P."/>
            <person name="Cantor M.N."/>
            <person name="Hua S.X."/>
        </authorList>
    </citation>
    <scope>NUCLEOTIDE SEQUENCE [LARGE SCALE GENOMIC DNA]</scope>
    <source>
        <strain evidence="1 2">LaAM-08-1</strain>
    </source>
</reference>
<dbReference type="Proteomes" id="UP000054477">
    <property type="component" value="Unassembled WGS sequence"/>
</dbReference>
<organism evidence="1 2">
    <name type="scientific">Laccaria amethystina LaAM-08-1</name>
    <dbReference type="NCBI Taxonomy" id="1095629"/>
    <lineage>
        <taxon>Eukaryota</taxon>
        <taxon>Fungi</taxon>
        <taxon>Dikarya</taxon>
        <taxon>Basidiomycota</taxon>
        <taxon>Agaricomycotina</taxon>
        <taxon>Agaricomycetes</taxon>
        <taxon>Agaricomycetidae</taxon>
        <taxon>Agaricales</taxon>
        <taxon>Agaricineae</taxon>
        <taxon>Hydnangiaceae</taxon>
        <taxon>Laccaria</taxon>
    </lineage>
</organism>